<dbReference type="SUPFAM" id="SSF50630">
    <property type="entry name" value="Acid proteases"/>
    <property type="match status" value="1"/>
</dbReference>
<organism evidence="5">
    <name type="scientific">Cucumis melo</name>
    <name type="common">Muskmelon</name>
    <dbReference type="NCBI Taxonomy" id="3656"/>
    <lineage>
        <taxon>Eukaryota</taxon>
        <taxon>Viridiplantae</taxon>
        <taxon>Streptophyta</taxon>
        <taxon>Embryophyta</taxon>
        <taxon>Tracheophyta</taxon>
        <taxon>Spermatophyta</taxon>
        <taxon>Magnoliopsida</taxon>
        <taxon>eudicotyledons</taxon>
        <taxon>Gunneridae</taxon>
        <taxon>Pentapetalae</taxon>
        <taxon>rosids</taxon>
        <taxon>fabids</taxon>
        <taxon>Cucurbitales</taxon>
        <taxon>Cucurbitaceae</taxon>
        <taxon>Benincaseae</taxon>
        <taxon>Cucumis</taxon>
    </lineage>
</organism>
<reference evidence="5" key="1">
    <citation type="submission" date="2023-03" db="UniProtKB">
        <authorList>
            <consortium name="EnsemblPlants"/>
        </authorList>
    </citation>
    <scope>IDENTIFICATION</scope>
</reference>
<evidence type="ECO:0000313" key="5">
    <source>
        <dbReference type="EnsemblPlants" id="MELO3C014915.2.1"/>
    </source>
</evidence>
<dbReference type="Pfam" id="PF00077">
    <property type="entry name" value="RVP"/>
    <property type="match status" value="1"/>
</dbReference>
<dbReference type="PROSITE" id="PS50175">
    <property type="entry name" value="ASP_PROT_RETROV"/>
    <property type="match status" value="1"/>
</dbReference>
<name>A0A9I9D8M9_CUCME</name>
<proteinExistence type="predicted"/>
<dbReference type="GO" id="GO:0006508">
    <property type="term" value="P:proteolysis"/>
    <property type="evidence" value="ECO:0007669"/>
    <property type="project" value="InterPro"/>
</dbReference>
<keyword evidence="1" id="KW-0378">Hydrolase</keyword>
<dbReference type="CDD" id="cd00303">
    <property type="entry name" value="retropepsin_like"/>
    <property type="match status" value="1"/>
</dbReference>
<feature type="region of interest" description="Disordered" evidence="3">
    <location>
        <begin position="60"/>
        <end position="92"/>
    </location>
</feature>
<dbReference type="Gene3D" id="2.40.70.10">
    <property type="entry name" value="Acid Proteases"/>
    <property type="match status" value="1"/>
</dbReference>
<evidence type="ECO:0000256" key="1">
    <source>
        <dbReference type="ARBA" id="ARBA00022801"/>
    </source>
</evidence>
<feature type="coiled-coil region" evidence="2">
    <location>
        <begin position="179"/>
        <end position="206"/>
    </location>
</feature>
<dbReference type="GO" id="GO:0004190">
    <property type="term" value="F:aspartic-type endopeptidase activity"/>
    <property type="evidence" value="ECO:0007669"/>
    <property type="project" value="InterPro"/>
</dbReference>
<protein>
    <recommendedName>
        <fullName evidence="4">Peptidase A2 domain-containing protein</fullName>
    </recommendedName>
</protein>
<evidence type="ECO:0000256" key="3">
    <source>
        <dbReference type="SAM" id="MobiDB-lite"/>
    </source>
</evidence>
<sequence length="367" mass="41974">MTTNSVTKQINWSELTFGDISATVQAICINLCTENKHTTKVIKDSDYRKELGTFCKQYGLDRGPKEKRKKKKKSSNKRLFSKGKSKDPELSQRKRKYYNKIKGKNKLRKMTHPNLNPLPTQRESTFLTKKNLLVKRPSPPKVTQAMMKDRFLAREDDVSNRIKGEAKKPFQIEDFHFGVKILKREVADSKQQLTALEQAFNTIQEAQSSNAVSIVQKEIALDTPANSRKVILIEETEVSGSINYISKVQNQKWMSKIVFKVKDFRLETLALIDSGADQNVIQEGLVSSQYFEKTKETLSRANKNSLNIQYKLSKVHICKEDACLINTFILVKNLNEGLILGTPFLTQLYPFLISDKGITSKKFLLTQ</sequence>
<evidence type="ECO:0000256" key="2">
    <source>
        <dbReference type="SAM" id="Coils"/>
    </source>
</evidence>
<keyword evidence="2" id="KW-0175">Coiled coil</keyword>
<dbReference type="InterPro" id="IPR018061">
    <property type="entry name" value="Retropepsins"/>
</dbReference>
<evidence type="ECO:0000259" key="4">
    <source>
        <dbReference type="PROSITE" id="PS50175"/>
    </source>
</evidence>
<feature type="domain" description="Peptidase A2" evidence="4">
    <location>
        <begin position="268"/>
        <end position="283"/>
    </location>
</feature>
<feature type="compositionally biased region" description="Basic residues" evidence="3">
    <location>
        <begin position="65"/>
        <end position="83"/>
    </location>
</feature>
<dbReference type="Gramene" id="MELO3C014915.2.1">
    <property type="protein sequence ID" value="MELO3C014915.2.1"/>
    <property type="gene ID" value="MELO3C014915.2"/>
</dbReference>
<dbReference type="InterPro" id="IPR021109">
    <property type="entry name" value="Peptidase_aspartic_dom_sf"/>
</dbReference>
<accession>A0A9I9D8M9</accession>
<dbReference type="InterPro" id="IPR001995">
    <property type="entry name" value="Peptidase_A2_cat"/>
</dbReference>
<dbReference type="AlphaFoldDB" id="A0A9I9D8M9"/>
<dbReference type="EnsemblPlants" id="MELO3C014915.2.1">
    <property type="protein sequence ID" value="MELO3C014915.2.1"/>
    <property type="gene ID" value="MELO3C014915.2"/>
</dbReference>